<keyword evidence="2" id="KW-1185">Reference proteome</keyword>
<protein>
    <submittedName>
        <fullName evidence="1">CLUMA_CG010270, isoform A</fullName>
    </submittedName>
</protein>
<dbReference type="AlphaFoldDB" id="A0A1J1I8G6"/>
<proteinExistence type="predicted"/>
<evidence type="ECO:0000313" key="2">
    <source>
        <dbReference type="Proteomes" id="UP000183832"/>
    </source>
</evidence>
<reference evidence="1 2" key="1">
    <citation type="submission" date="2015-04" db="EMBL/GenBank/DDBJ databases">
        <authorList>
            <person name="Syromyatnikov M.Y."/>
            <person name="Popov V.N."/>
        </authorList>
    </citation>
    <scope>NUCLEOTIDE SEQUENCE [LARGE SCALE GENOMIC DNA]</scope>
</reference>
<accession>A0A1J1I8G6</accession>
<dbReference type="Proteomes" id="UP000183832">
    <property type="component" value="Unassembled WGS sequence"/>
</dbReference>
<name>A0A1J1I8G6_9DIPT</name>
<sequence>MTRVWCRSNTRSDAYLLILATANEWVEQTYLGKFLLTSTKCFMFHHDEEVLEYFDANNSEA</sequence>
<organism evidence="1 2">
    <name type="scientific">Clunio marinus</name>
    <dbReference type="NCBI Taxonomy" id="568069"/>
    <lineage>
        <taxon>Eukaryota</taxon>
        <taxon>Metazoa</taxon>
        <taxon>Ecdysozoa</taxon>
        <taxon>Arthropoda</taxon>
        <taxon>Hexapoda</taxon>
        <taxon>Insecta</taxon>
        <taxon>Pterygota</taxon>
        <taxon>Neoptera</taxon>
        <taxon>Endopterygota</taxon>
        <taxon>Diptera</taxon>
        <taxon>Nematocera</taxon>
        <taxon>Chironomoidea</taxon>
        <taxon>Chironomidae</taxon>
        <taxon>Clunio</taxon>
    </lineage>
</organism>
<gene>
    <name evidence="1" type="ORF">CLUMA_CG010270</name>
</gene>
<evidence type="ECO:0000313" key="1">
    <source>
        <dbReference type="EMBL" id="CRK96581.1"/>
    </source>
</evidence>
<dbReference type="EMBL" id="CVRI01000044">
    <property type="protein sequence ID" value="CRK96581.1"/>
    <property type="molecule type" value="Genomic_DNA"/>
</dbReference>